<evidence type="ECO:0000313" key="3">
    <source>
        <dbReference type="Proteomes" id="UP000185161"/>
    </source>
</evidence>
<evidence type="ECO:0000256" key="1">
    <source>
        <dbReference type="SAM" id="SignalP"/>
    </source>
</evidence>
<evidence type="ECO:0008006" key="4">
    <source>
        <dbReference type="Google" id="ProtNLM"/>
    </source>
</evidence>
<dbReference type="Proteomes" id="UP000185161">
    <property type="component" value="Chromosome"/>
</dbReference>
<reference evidence="3" key="1">
    <citation type="submission" date="2016-12" db="EMBL/GenBank/DDBJ databases">
        <title>Whole genome sequencing of Sphingomonas sp. ABOJV.</title>
        <authorList>
            <person name="Conlan S."/>
            <person name="Thomas P.J."/>
            <person name="Mullikin J."/>
            <person name="Palmore T.N."/>
            <person name="Frank K.M."/>
            <person name="Segre J.A."/>
        </authorList>
    </citation>
    <scope>NUCLEOTIDE SEQUENCE [LARGE SCALE GENOMIC DNA]</scope>
    <source>
        <strain evidence="3">ABOJV</strain>
    </source>
</reference>
<proteinExistence type="predicted"/>
<dbReference type="AlphaFoldDB" id="A0A1L6J7S4"/>
<keyword evidence="3" id="KW-1185">Reference proteome</keyword>
<evidence type="ECO:0000313" key="2">
    <source>
        <dbReference type="EMBL" id="APR51866.1"/>
    </source>
</evidence>
<name>A0A1L6J7S4_9SPHN</name>
<gene>
    <name evidence="2" type="ORF">BRX40_04950</name>
</gene>
<feature type="chain" id="PRO_5012701866" description="DUF4189 domain-containing protein" evidence="1">
    <location>
        <begin position="29"/>
        <end position="137"/>
    </location>
</feature>
<feature type="signal peptide" evidence="1">
    <location>
        <begin position="1"/>
        <end position="28"/>
    </location>
</feature>
<dbReference type="KEGG" id="skr:BRX40_04950"/>
<protein>
    <recommendedName>
        <fullName evidence="4">DUF4189 domain-containing protein</fullName>
    </recommendedName>
</protein>
<organism evidence="2 3">
    <name type="scientific">Sphingomonas koreensis</name>
    <dbReference type="NCBI Taxonomy" id="93064"/>
    <lineage>
        <taxon>Bacteria</taxon>
        <taxon>Pseudomonadati</taxon>
        <taxon>Pseudomonadota</taxon>
        <taxon>Alphaproteobacteria</taxon>
        <taxon>Sphingomonadales</taxon>
        <taxon>Sphingomonadaceae</taxon>
        <taxon>Sphingomonas</taxon>
    </lineage>
</organism>
<dbReference type="STRING" id="93064.BRX40_04950"/>
<sequence length="137" mass="14311">MELTMTKTILLGLTLAAAPLAAPLPALAQNAAQNGVLVIYGDDKCPTNADGDEVVICVRRPAEERFRIPKELRDQQVAPQNESWAVRQQGAMSVGDTGIGSCSAVGPGGGIGCSSREIQAGKAEADARKRAEKVLPD</sequence>
<keyword evidence="1" id="KW-0732">Signal</keyword>
<dbReference type="EMBL" id="CP018820">
    <property type="protein sequence ID" value="APR51866.1"/>
    <property type="molecule type" value="Genomic_DNA"/>
</dbReference>
<accession>A0A1L6J7S4</accession>